<dbReference type="SUPFAM" id="SSF46689">
    <property type="entry name" value="Homeodomain-like"/>
    <property type="match status" value="1"/>
</dbReference>
<dbReference type="InterPro" id="IPR037923">
    <property type="entry name" value="HTH-like"/>
</dbReference>
<evidence type="ECO:0000256" key="1">
    <source>
        <dbReference type="ARBA" id="ARBA00023015"/>
    </source>
</evidence>
<dbReference type="SUPFAM" id="SSF51215">
    <property type="entry name" value="Regulatory protein AraC"/>
    <property type="match status" value="1"/>
</dbReference>
<dbReference type="KEGG" id="agi:FSB73_15875"/>
<dbReference type="PROSITE" id="PS01124">
    <property type="entry name" value="HTH_ARAC_FAMILY_2"/>
    <property type="match status" value="1"/>
</dbReference>
<dbReference type="PANTHER" id="PTHR43280">
    <property type="entry name" value="ARAC-FAMILY TRANSCRIPTIONAL REGULATOR"/>
    <property type="match status" value="1"/>
</dbReference>
<dbReference type="InterPro" id="IPR018060">
    <property type="entry name" value="HTH_AraC"/>
</dbReference>
<keyword evidence="2" id="KW-0238">DNA-binding</keyword>
<proteinExistence type="predicted"/>
<evidence type="ECO:0000256" key="2">
    <source>
        <dbReference type="ARBA" id="ARBA00023125"/>
    </source>
</evidence>
<dbReference type="SMART" id="SM00342">
    <property type="entry name" value="HTH_ARAC"/>
    <property type="match status" value="1"/>
</dbReference>
<dbReference type="GO" id="GO:0003700">
    <property type="term" value="F:DNA-binding transcription factor activity"/>
    <property type="evidence" value="ECO:0007669"/>
    <property type="project" value="InterPro"/>
</dbReference>
<dbReference type="Pfam" id="PF22200">
    <property type="entry name" value="ExsA_N"/>
    <property type="match status" value="1"/>
</dbReference>
<evidence type="ECO:0000259" key="4">
    <source>
        <dbReference type="PROSITE" id="PS01124"/>
    </source>
</evidence>
<gene>
    <name evidence="5" type="ORF">FSB73_15875</name>
</gene>
<dbReference type="Gene3D" id="1.10.10.60">
    <property type="entry name" value="Homeodomain-like"/>
    <property type="match status" value="2"/>
</dbReference>
<accession>A0A5B8VRN0</accession>
<dbReference type="AlphaFoldDB" id="A0A5B8VRN0"/>
<dbReference type="Proteomes" id="UP000321291">
    <property type="component" value="Chromosome"/>
</dbReference>
<evidence type="ECO:0000313" key="6">
    <source>
        <dbReference type="Proteomes" id="UP000321291"/>
    </source>
</evidence>
<sequence>MELDQLRKDVSLGLKNKIYPMNTFAKPTELKDLVRTVAIKDAIQKKCGELSTDNLESQGAIRNFALFKTTCKIVKSAPYRLDHYAIVLCLSGEAKMTSGHFNFTVRPQSMHFIFPGMINVVEQVSDDFELYMVLFSRDFFADMYLKEAVLESILDQAPDFPPISLLEKEMFNKIKGLFEGMHEEYKQQDKFHLKLIQSMLMQLFYLSGRIFQDEIQTQPIIASRGYQLVQQYKKAVDENFMDQRTVQWYADKLFVSAGYLGEIVKKETGETAIKIIHRRIYLEASYLLNYSQLSVKEISDQLNFDTPSHFSRFFKQFAGFAPTALKKNIA</sequence>
<dbReference type="PANTHER" id="PTHR43280:SF32">
    <property type="entry name" value="TRANSCRIPTIONAL REGULATORY PROTEIN"/>
    <property type="match status" value="1"/>
</dbReference>
<reference evidence="5 6" key="1">
    <citation type="journal article" date="2017" name="Int. J. Syst. Evol. Microbiol.">
        <title>Arachidicoccus ginsenosidivorans sp. nov., with ginsenoside-converting activity isolated from ginseng cultivating soil.</title>
        <authorList>
            <person name="Siddiqi M.Z."/>
            <person name="Aslam Z."/>
            <person name="Im W.T."/>
        </authorList>
    </citation>
    <scope>NUCLEOTIDE SEQUENCE [LARGE SCALE GENOMIC DNA]</scope>
    <source>
        <strain evidence="5 6">Gsoil 809</strain>
    </source>
</reference>
<organism evidence="5 6">
    <name type="scientific">Arachidicoccus ginsenosidivorans</name>
    <dbReference type="NCBI Taxonomy" id="496057"/>
    <lineage>
        <taxon>Bacteria</taxon>
        <taxon>Pseudomonadati</taxon>
        <taxon>Bacteroidota</taxon>
        <taxon>Chitinophagia</taxon>
        <taxon>Chitinophagales</taxon>
        <taxon>Chitinophagaceae</taxon>
        <taxon>Arachidicoccus</taxon>
    </lineage>
</organism>
<protein>
    <submittedName>
        <fullName evidence="5">AraC family transcriptional regulator</fullName>
    </submittedName>
</protein>
<dbReference type="InterPro" id="IPR009057">
    <property type="entry name" value="Homeodomain-like_sf"/>
</dbReference>
<keyword evidence="1" id="KW-0805">Transcription regulation</keyword>
<dbReference type="Pfam" id="PF12833">
    <property type="entry name" value="HTH_18"/>
    <property type="match status" value="1"/>
</dbReference>
<evidence type="ECO:0000256" key="3">
    <source>
        <dbReference type="ARBA" id="ARBA00023163"/>
    </source>
</evidence>
<evidence type="ECO:0000313" key="5">
    <source>
        <dbReference type="EMBL" id="QEC72938.1"/>
    </source>
</evidence>
<keyword evidence="3" id="KW-0804">Transcription</keyword>
<dbReference type="InterPro" id="IPR054015">
    <property type="entry name" value="ExsA-like_N"/>
</dbReference>
<name>A0A5B8VRN0_9BACT</name>
<dbReference type="GO" id="GO:0043565">
    <property type="term" value="F:sequence-specific DNA binding"/>
    <property type="evidence" value="ECO:0007669"/>
    <property type="project" value="InterPro"/>
</dbReference>
<dbReference type="EMBL" id="CP042434">
    <property type="protein sequence ID" value="QEC72938.1"/>
    <property type="molecule type" value="Genomic_DNA"/>
</dbReference>
<feature type="domain" description="HTH araC/xylS-type" evidence="4">
    <location>
        <begin position="230"/>
        <end position="328"/>
    </location>
</feature>
<keyword evidence="6" id="KW-1185">Reference proteome</keyword>